<feature type="domain" description="Flavodoxin-like fold" evidence="3">
    <location>
        <begin position="1"/>
        <end position="187"/>
    </location>
</feature>
<dbReference type="EMBL" id="CAEZTS010000241">
    <property type="protein sequence ID" value="CAB4596296.1"/>
    <property type="molecule type" value="Genomic_DNA"/>
</dbReference>
<dbReference type="InterPro" id="IPR029039">
    <property type="entry name" value="Flavoprotein-like_sf"/>
</dbReference>
<comment type="similarity">
    <text evidence="1">Belongs to the NAD(P)H dehydrogenase (quinone) family.</text>
</comment>
<dbReference type="PANTHER" id="PTHR10204:SF34">
    <property type="entry name" value="NAD(P)H DEHYDROGENASE [QUINONE] 1 ISOFORM 1"/>
    <property type="match status" value="1"/>
</dbReference>
<name>A0A6J6G4T1_9ZZZZ</name>
<dbReference type="AlphaFoldDB" id="A0A6J6G4T1"/>
<dbReference type="InterPro" id="IPR051545">
    <property type="entry name" value="NAD(P)H_dehydrogenase_qn"/>
</dbReference>
<proteinExistence type="inferred from homology"/>
<dbReference type="InterPro" id="IPR003680">
    <property type="entry name" value="Flavodoxin_fold"/>
</dbReference>
<evidence type="ECO:0000256" key="1">
    <source>
        <dbReference type="ARBA" id="ARBA00006252"/>
    </source>
</evidence>
<dbReference type="SUPFAM" id="SSF52218">
    <property type="entry name" value="Flavoproteins"/>
    <property type="match status" value="1"/>
</dbReference>
<evidence type="ECO:0000313" key="4">
    <source>
        <dbReference type="EMBL" id="CAB4596296.1"/>
    </source>
</evidence>
<evidence type="ECO:0000259" key="3">
    <source>
        <dbReference type="Pfam" id="PF02525"/>
    </source>
</evidence>
<gene>
    <name evidence="4" type="ORF">UFOPK1722_01920</name>
</gene>
<dbReference type="Pfam" id="PF02525">
    <property type="entry name" value="Flavodoxin_2"/>
    <property type="match status" value="1"/>
</dbReference>
<dbReference type="GO" id="GO:0005829">
    <property type="term" value="C:cytosol"/>
    <property type="evidence" value="ECO:0007669"/>
    <property type="project" value="TreeGrafter"/>
</dbReference>
<protein>
    <submittedName>
        <fullName evidence="4">Unannotated protein</fullName>
    </submittedName>
</protein>
<organism evidence="4">
    <name type="scientific">freshwater metagenome</name>
    <dbReference type="NCBI Taxonomy" id="449393"/>
    <lineage>
        <taxon>unclassified sequences</taxon>
        <taxon>metagenomes</taxon>
        <taxon>ecological metagenomes</taxon>
    </lineage>
</organism>
<accession>A0A6J6G4T1</accession>
<dbReference type="GO" id="GO:0003955">
    <property type="term" value="F:NAD(P)H dehydrogenase (quinone) activity"/>
    <property type="evidence" value="ECO:0007669"/>
    <property type="project" value="TreeGrafter"/>
</dbReference>
<keyword evidence="2" id="KW-0560">Oxidoreductase</keyword>
<sequence length="197" mass="22335">MRVLVIHAHPDPESFSHAILAATLDGLARAGHDSTVIDLYALDYPGGLSRDEWRAYETHSPVLDPMVAEHVDLVRSADALVFVYPTWWSSLPAVLKSWLERTMVMGLAFTLDERTRRIQPGLGHLRHLVGISTYGSPRWYVKLVNDNGRRTITRTLRLSTGGKARTTWLPLYTLDGRTPESRRAFLDRVRRSMETLS</sequence>
<evidence type="ECO:0000256" key="2">
    <source>
        <dbReference type="ARBA" id="ARBA00023002"/>
    </source>
</evidence>
<dbReference type="PANTHER" id="PTHR10204">
    <property type="entry name" value="NAD P H OXIDOREDUCTASE-RELATED"/>
    <property type="match status" value="1"/>
</dbReference>
<dbReference type="Gene3D" id="3.40.50.360">
    <property type="match status" value="1"/>
</dbReference>
<reference evidence="4" key="1">
    <citation type="submission" date="2020-05" db="EMBL/GenBank/DDBJ databases">
        <authorList>
            <person name="Chiriac C."/>
            <person name="Salcher M."/>
            <person name="Ghai R."/>
            <person name="Kavagutti S V."/>
        </authorList>
    </citation>
    <scope>NUCLEOTIDE SEQUENCE</scope>
</reference>